<dbReference type="AlphaFoldDB" id="A0ABD0XWP4"/>
<reference evidence="7 8" key="1">
    <citation type="submission" date="2024-07" db="EMBL/GenBank/DDBJ databases">
        <title>Chromosome-level genome assembly of the water stick insect Ranatra chinensis (Heteroptera: Nepidae).</title>
        <authorList>
            <person name="Liu X."/>
        </authorList>
    </citation>
    <scope>NUCLEOTIDE SEQUENCE [LARGE SCALE GENOMIC DNA]</scope>
    <source>
        <strain evidence="7">Cailab_2021Rc</strain>
        <tissue evidence="7">Muscle</tissue>
    </source>
</reference>
<name>A0ABD0XWP4_9HEMI</name>
<sequence length="297" mass="31368">MEVGYRGVGLATSSAFLTSVCCLLVKVSSLPPGEIWFCGLVVTLGAALPVALYRGECLFPRGRRLMLFAHSLACSPLLLATYQAVRLMPLADEAVLSYSSIVFTVLLAGLWLGEPCGPADVSASLLVLSGVVLLAGPSADSSSYPHYLLGAALSLGGSLFDSVSCVFARKLVGLHYSVVLVNYSAVCLVFSCCFAFVEEWTFPASAVTPCVVSVAVLTALQESLVTSALLVEEAGLVALAQTSDVAFAYLWELVFFDEGYSVVRISGAVVIVSVVVLSAFHKRSAFRNKDPGKEFLV</sequence>
<keyword evidence="4 5" id="KW-0472">Membrane</keyword>
<feature type="transmembrane region" description="Helical" evidence="5">
    <location>
        <begin position="65"/>
        <end position="83"/>
    </location>
</feature>
<dbReference type="PANTHER" id="PTHR22911:SF6">
    <property type="entry name" value="SOLUTE CARRIER FAMILY 35 MEMBER G1"/>
    <property type="match status" value="1"/>
</dbReference>
<evidence type="ECO:0000256" key="2">
    <source>
        <dbReference type="ARBA" id="ARBA00022692"/>
    </source>
</evidence>
<organism evidence="7 8">
    <name type="scientific">Ranatra chinensis</name>
    <dbReference type="NCBI Taxonomy" id="642074"/>
    <lineage>
        <taxon>Eukaryota</taxon>
        <taxon>Metazoa</taxon>
        <taxon>Ecdysozoa</taxon>
        <taxon>Arthropoda</taxon>
        <taxon>Hexapoda</taxon>
        <taxon>Insecta</taxon>
        <taxon>Pterygota</taxon>
        <taxon>Neoptera</taxon>
        <taxon>Paraneoptera</taxon>
        <taxon>Hemiptera</taxon>
        <taxon>Heteroptera</taxon>
        <taxon>Panheteroptera</taxon>
        <taxon>Nepomorpha</taxon>
        <taxon>Nepidae</taxon>
        <taxon>Ranatrinae</taxon>
        <taxon>Ranatra</taxon>
    </lineage>
</organism>
<evidence type="ECO:0000313" key="7">
    <source>
        <dbReference type="EMBL" id="KAL1115697.1"/>
    </source>
</evidence>
<keyword evidence="3 5" id="KW-1133">Transmembrane helix</keyword>
<feature type="domain" description="EamA" evidence="6">
    <location>
        <begin position="7"/>
        <end position="134"/>
    </location>
</feature>
<feature type="transmembrane region" description="Helical" evidence="5">
    <location>
        <begin position="174"/>
        <end position="197"/>
    </location>
</feature>
<dbReference type="InterPro" id="IPR037185">
    <property type="entry name" value="EmrE-like"/>
</dbReference>
<evidence type="ECO:0000256" key="1">
    <source>
        <dbReference type="ARBA" id="ARBA00004141"/>
    </source>
</evidence>
<feature type="transmembrane region" description="Helical" evidence="5">
    <location>
        <begin position="7"/>
        <end position="27"/>
    </location>
</feature>
<dbReference type="InterPro" id="IPR000620">
    <property type="entry name" value="EamA_dom"/>
</dbReference>
<dbReference type="SUPFAM" id="SSF103481">
    <property type="entry name" value="Multidrug resistance efflux transporter EmrE"/>
    <property type="match status" value="2"/>
</dbReference>
<comment type="caution">
    <text evidence="7">The sequence shown here is derived from an EMBL/GenBank/DDBJ whole genome shotgun (WGS) entry which is preliminary data.</text>
</comment>
<dbReference type="EMBL" id="JBFDAA010000019">
    <property type="protein sequence ID" value="KAL1115697.1"/>
    <property type="molecule type" value="Genomic_DNA"/>
</dbReference>
<feature type="transmembrane region" description="Helical" evidence="5">
    <location>
        <begin position="259"/>
        <end position="280"/>
    </location>
</feature>
<dbReference type="Proteomes" id="UP001558652">
    <property type="component" value="Unassembled WGS sequence"/>
</dbReference>
<proteinExistence type="predicted"/>
<feature type="transmembrane region" description="Helical" evidence="5">
    <location>
        <begin position="95"/>
        <end position="112"/>
    </location>
</feature>
<protein>
    <recommendedName>
        <fullName evidence="6">EamA domain-containing protein</fullName>
    </recommendedName>
</protein>
<evidence type="ECO:0000256" key="5">
    <source>
        <dbReference type="SAM" id="Phobius"/>
    </source>
</evidence>
<keyword evidence="2 5" id="KW-0812">Transmembrane</keyword>
<feature type="transmembrane region" description="Helical" evidence="5">
    <location>
        <begin position="33"/>
        <end position="53"/>
    </location>
</feature>
<dbReference type="PANTHER" id="PTHR22911">
    <property type="entry name" value="ACYL-MALONYL CONDENSING ENZYME-RELATED"/>
    <property type="match status" value="1"/>
</dbReference>
<keyword evidence="8" id="KW-1185">Reference proteome</keyword>
<accession>A0ABD0XWP4</accession>
<evidence type="ECO:0000313" key="8">
    <source>
        <dbReference type="Proteomes" id="UP001558652"/>
    </source>
</evidence>
<feature type="transmembrane region" description="Helical" evidence="5">
    <location>
        <begin position="119"/>
        <end position="138"/>
    </location>
</feature>
<evidence type="ECO:0000256" key="3">
    <source>
        <dbReference type="ARBA" id="ARBA00022989"/>
    </source>
</evidence>
<dbReference type="Pfam" id="PF00892">
    <property type="entry name" value="EamA"/>
    <property type="match status" value="1"/>
</dbReference>
<feature type="transmembrane region" description="Helical" evidence="5">
    <location>
        <begin position="144"/>
        <end position="167"/>
    </location>
</feature>
<evidence type="ECO:0000259" key="6">
    <source>
        <dbReference type="Pfam" id="PF00892"/>
    </source>
</evidence>
<evidence type="ECO:0000256" key="4">
    <source>
        <dbReference type="ARBA" id="ARBA00023136"/>
    </source>
</evidence>
<gene>
    <name evidence="7" type="ORF">AAG570_005987</name>
</gene>
<comment type="subcellular location">
    <subcellularLocation>
        <location evidence="1">Membrane</location>
        <topology evidence="1">Multi-pass membrane protein</topology>
    </subcellularLocation>
</comment>
<dbReference type="GO" id="GO:0016020">
    <property type="term" value="C:membrane"/>
    <property type="evidence" value="ECO:0007669"/>
    <property type="project" value="UniProtKB-SubCell"/>
</dbReference>